<sequence>MQAKCDAENKVILNELDTVISSIKNGGIKKVLSQRMVFSKGNSMGIVFKELLNIDALWSMHLVELAIPHLNNLLTSKNRETVDVGLEMLELIVNEYVPIIKENLSCPIEYSYRVDISAEERKERCMTCQQRLTQLMFNASFLKERMSKEQQGYFQEIVDKSGLI</sequence>
<evidence type="ECO:0000313" key="2">
    <source>
        <dbReference type="WBParaSite" id="RSKR_0000118300.1"/>
    </source>
</evidence>
<reference evidence="2" key="1">
    <citation type="submission" date="2016-11" db="UniProtKB">
        <authorList>
            <consortium name="WormBaseParasite"/>
        </authorList>
    </citation>
    <scope>IDENTIFICATION</scope>
    <source>
        <strain evidence="2">KR3021</strain>
    </source>
</reference>
<proteinExistence type="predicted"/>
<name>A0AC35TJE5_9BILA</name>
<evidence type="ECO:0000313" key="1">
    <source>
        <dbReference type="Proteomes" id="UP000095286"/>
    </source>
</evidence>
<dbReference type="WBParaSite" id="RSKR_0000118300.1">
    <property type="protein sequence ID" value="RSKR_0000118300.1"/>
    <property type="gene ID" value="RSKR_0000118300"/>
</dbReference>
<organism evidence="1 2">
    <name type="scientific">Rhabditophanes sp. KR3021</name>
    <dbReference type="NCBI Taxonomy" id="114890"/>
    <lineage>
        <taxon>Eukaryota</taxon>
        <taxon>Metazoa</taxon>
        <taxon>Ecdysozoa</taxon>
        <taxon>Nematoda</taxon>
        <taxon>Chromadorea</taxon>
        <taxon>Rhabditida</taxon>
        <taxon>Tylenchina</taxon>
        <taxon>Panagrolaimomorpha</taxon>
        <taxon>Strongyloidoidea</taxon>
        <taxon>Alloionematidae</taxon>
        <taxon>Rhabditophanes</taxon>
    </lineage>
</organism>
<dbReference type="Proteomes" id="UP000095286">
    <property type="component" value="Unplaced"/>
</dbReference>
<protein>
    <submittedName>
        <fullName evidence="2">Katanin_con80 domain-containing protein</fullName>
    </submittedName>
</protein>
<accession>A0AC35TJE5</accession>